<feature type="non-terminal residue" evidence="1">
    <location>
        <position position="872"/>
    </location>
</feature>
<dbReference type="Proteomes" id="UP000805193">
    <property type="component" value="Unassembled WGS sequence"/>
</dbReference>
<evidence type="ECO:0000313" key="2">
    <source>
        <dbReference type="Proteomes" id="UP000805193"/>
    </source>
</evidence>
<reference evidence="1 2" key="1">
    <citation type="journal article" date="2020" name="Cell">
        <title>Large-Scale Comparative Analyses of Tick Genomes Elucidate Their Genetic Diversity and Vector Capacities.</title>
        <authorList>
            <consortium name="Tick Genome and Microbiome Consortium (TIGMIC)"/>
            <person name="Jia N."/>
            <person name="Wang J."/>
            <person name="Shi W."/>
            <person name="Du L."/>
            <person name="Sun Y."/>
            <person name="Zhan W."/>
            <person name="Jiang J.F."/>
            <person name="Wang Q."/>
            <person name="Zhang B."/>
            <person name="Ji P."/>
            <person name="Bell-Sakyi L."/>
            <person name="Cui X.M."/>
            <person name="Yuan T.T."/>
            <person name="Jiang B.G."/>
            <person name="Yang W.F."/>
            <person name="Lam T.T."/>
            <person name="Chang Q.C."/>
            <person name="Ding S.J."/>
            <person name="Wang X.J."/>
            <person name="Zhu J.G."/>
            <person name="Ruan X.D."/>
            <person name="Zhao L."/>
            <person name="Wei J.T."/>
            <person name="Ye R.Z."/>
            <person name="Que T.C."/>
            <person name="Du C.H."/>
            <person name="Zhou Y.H."/>
            <person name="Cheng J.X."/>
            <person name="Dai P.F."/>
            <person name="Guo W.B."/>
            <person name="Han X.H."/>
            <person name="Huang E.J."/>
            <person name="Li L.F."/>
            <person name="Wei W."/>
            <person name="Gao Y.C."/>
            <person name="Liu J.Z."/>
            <person name="Shao H.Z."/>
            <person name="Wang X."/>
            <person name="Wang C.C."/>
            <person name="Yang T.C."/>
            <person name="Huo Q.B."/>
            <person name="Li W."/>
            <person name="Chen H.Y."/>
            <person name="Chen S.E."/>
            <person name="Zhou L.G."/>
            <person name="Ni X.B."/>
            <person name="Tian J.H."/>
            <person name="Sheng Y."/>
            <person name="Liu T."/>
            <person name="Pan Y.S."/>
            <person name="Xia L.Y."/>
            <person name="Li J."/>
            <person name="Zhao F."/>
            <person name="Cao W.C."/>
        </authorList>
    </citation>
    <scope>NUCLEOTIDE SEQUENCE [LARGE SCALE GENOMIC DNA]</scope>
    <source>
        <strain evidence="1">Iper-2018</strain>
    </source>
</reference>
<comment type="caution">
    <text evidence="1">The sequence shown here is derived from an EMBL/GenBank/DDBJ whole genome shotgun (WGS) entry which is preliminary data.</text>
</comment>
<dbReference type="EMBL" id="JABSTQ010009304">
    <property type="protein sequence ID" value="KAG0430643.1"/>
    <property type="molecule type" value="Genomic_DNA"/>
</dbReference>
<keyword evidence="2" id="KW-1185">Reference proteome</keyword>
<protein>
    <submittedName>
        <fullName evidence="1">Uncharacterized protein</fullName>
    </submittedName>
</protein>
<sequence>MADSGNAEPAEDPFKSLLGEITEDQWETYKALKKHQGNLVIDSSSEDSSDEGDGTEDKRLHVGSVASTETPTADNSSDGSEDADALQSQSTLTDKYLNGEISFAEFTDRLDDLKVPKTVPGSEISTPKEQTASEESDDPFKELAPTTSRRGRRKGKRPMQRPSRLPKDLQGLMGEANLCFARGDHEDAIKMCMEVIRLVPRAPEPFQTLGMLYEEMGDPAKALQFSLIGAHLSPDDADEWARLGELSLEQGDVRQATTCYARAVRADPSNLDLRLELCTLYEQAGEQRKALDCCSSLVQQMGPSQGAHCLQLSRELAKVHHQRGNVAAAINVLQSALTKCPADIASEDVNMLLELQLGEKLYVDALMVLHTHCGVRLLPLEADKEFSSAISLETGGVKRFESCEVPNVLPVDLRVKLVLSLIHLDGQHLVLGLVEQLSTEDPEEVGDLMLDVAEAFLEKASPGRALPLLAQLVDSRNYSLAAVWLRYAECLQQLGRFEEATSVYRRVCRMAPGHAQARLALCSLLLRQGRTDEAIACLEPGYNNEDSAAANSDVTAVGNTPQEAAGVLLRRAQLLLEARRNDAFVDAAMLLLCSHCPQVETDNEYAAVYSNFSYRGRMEVLRDLHQKRGVVPNNWLTSDSGICVDDLWTCFLDLFRVLRELGRTKELQQAVTHALVSPLLNKELSRTKEMEFLSLVAHYNDPEVEEHTYSLSRALVLKNPKNIRAWNLFGLAVNVSPVMRHNRFCLRLLYKYPDSIPLGLLNGHNALVSGTYKHAIGEYVHLMQETEQQIPLVVFCVGLCLTHMACQKFSAKRYSLYVQAVAFLGRYAELRGRCQETSFNVARALHQLGLLHLAVHHYKQALEMPPPVAGND</sequence>
<evidence type="ECO:0000313" key="1">
    <source>
        <dbReference type="EMBL" id="KAG0430643.1"/>
    </source>
</evidence>
<accession>A0AC60Q9X6</accession>
<gene>
    <name evidence="1" type="ORF">HPB47_022540</name>
</gene>
<proteinExistence type="predicted"/>
<organism evidence="1 2">
    <name type="scientific">Ixodes persulcatus</name>
    <name type="common">Taiga tick</name>
    <dbReference type="NCBI Taxonomy" id="34615"/>
    <lineage>
        <taxon>Eukaryota</taxon>
        <taxon>Metazoa</taxon>
        <taxon>Ecdysozoa</taxon>
        <taxon>Arthropoda</taxon>
        <taxon>Chelicerata</taxon>
        <taxon>Arachnida</taxon>
        <taxon>Acari</taxon>
        <taxon>Parasitiformes</taxon>
        <taxon>Ixodida</taxon>
        <taxon>Ixodoidea</taxon>
        <taxon>Ixodidae</taxon>
        <taxon>Ixodinae</taxon>
        <taxon>Ixodes</taxon>
    </lineage>
</organism>
<name>A0AC60Q9X6_IXOPE</name>